<name>A0A5A7S672_9NOCA</name>
<dbReference type="OrthoDB" id="4420885at2"/>
<dbReference type="PANTHER" id="PTHR43781">
    <property type="entry name" value="SACCHAROPINE DEHYDROGENASE"/>
    <property type="match status" value="1"/>
</dbReference>
<evidence type="ECO:0000313" key="3">
    <source>
        <dbReference type="Proteomes" id="UP000322244"/>
    </source>
</evidence>
<dbReference type="InterPro" id="IPR005097">
    <property type="entry name" value="Sacchrp_dh_NADP-bd"/>
</dbReference>
<gene>
    <name evidence="2" type="ORF">FOY51_23050</name>
</gene>
<sequence length="338" mass="34866">MFTNNDWLLYGATGRTGTLIAEHAVALGHRPLLAGRDASRLRPLAQRLDLPWIETDVDELDRHLGDSRLVLLTAGPFASTSQPVLAACLRAGVHYLDIANEIDVVDRVLRTSTSTITAIPAVGFGTVATDGIASWVAAQVPGADRLELLAMPSTAGSSAGAQASTMLALAGGGRVLRDGALVRTGLGSSAHRMQTPLGTRTAVPVPTGDLVVSHRTTGIPNITAHTAMTLHPLVARTALPVLPTLAKAARHLPRNARPAPDGPTTYVAGYVWARATARDGRSAEGWLRTGEGYAYTAATAVATVEAVLATEPLGATTVTAAFGTEIAFGAGGEIVAAA</sequence>
<keyword evidence="3" id="KW-1185">Reference proteome</keyword>
<accession>A0A5A7S672</accession>
<feature type="domain" description="Saccharopine dehydrogenase NADP binding" evidence="1">
    <location>
        <begin position="8"/>
        <end position="100"/>
    </location>
</feature>
<dbReference type="Proteomes" id="UP000322244">
    <property type="component" value="Unassembled WGS sequence"/>
</dbReference>
<dbReference type="AlphaFoldDB" id="A0A5A7S672"/>
<dbReference type="EMBL" id="VLNY01000016">
    <property type="protein sequence ID" value="KAA0018920.1"/>
    <property type="molecule type" value="Genomic_DNA"/>
</dbReference>
<dbReference type="PANTHER" id="PTHR43781:SF1">
    <property type="entry name" value="SACCHAROPINE DEHYDROGENASE"/>
    <property type="match status" value="1"/>
</dbReference>
<comment type="caution">
    <text evidence="2">The sequence shown here is derived from an EMBL/GenBank/DDBJ whole genome shotgun (WGS) entry which is preliminary data.</text>
</comment>
<dbReference type="RefSeq" id="WP_149432625.1">
    <property type="nucleotide sequence ID" value="NZ_VLNY01000016.1"/>
</dbReference>
<dbReference type="Gene3D" id="3.40.50.720">
    <property type="entry name" value="NAD(P)-binding Rossmann-like Domain"/>
    <property type="match status" value="1"/>
</dbReference>
<reference evidence="2 3" key="1">
    <citation type="submission" date="2019-07" db="EMBL/GenBank/DDBJ databases">
        <title>Rhodococcus cavernicolus sp. nov., isolated from a cave.</title>
        <authorList>
            <person name="Lee S.D."/>
        </authorList>
    </citation>
    <scope>NUCLEOTIDE SEQUENCE [LARGE SCALE GENOMIC DNA]</scope>
    <source>
        <strain evidence="2 3">C1-24</strain>
    </source>
</reference>
<dbReference type="InterPro" id="IPR036291">
    <property type="entry name" value="NAD(P)-bd_dom_sf"/>
</dbReference>
<dbReference type="Pfam" id="PF03435">
    <property type="entry name" value="Sacchrp_dh_NADP"/>
    <property type="match status" value="1"/>
</dbReference>
<organism evidence="2 3">
    <name type="scientific">Antrihabitans cavernicola</name>
    <dbReference type="NCBI Taxonomy" id="2495913"/>
    <lineage>
        <taxon>Bacteria</taxon>
        <taxon>Bacillati</taxon>
        <taxon>Actinomycetota</taxon>
        <taxon>Actinomycetes</taxon>
        <taxon>Mycobacteriales</taxon>
        <taxon>Nocardiaceae</taxon>
        <taxon>Antrihabitans</taxon>
    </lineage>
</organism>
<dbReference type="SUPFAM" id="SSF51735">
    <property type="entry name" value="NAD(P)-binding Rossmann-fold domains"/>
    <property type="match status" value="1"/>
</dbReference>
<protein>
    <recommendedName>
        <fullName evidence="1">Saccharopine dehydrogenase NADP binding domain-containing protein</fullName>
    </recommendedName>
</protein>
<evidence type="ECO:0000259" key="1">
    <source>
        <dbReference type="Pfam" id="PF03435"/>
    </source>
</evidence>
<proteinExistence type="predicted"/>
<evidence type="ECO:0000313" key="2">
    <source>
        <dbReference type="EMBL" id="KAA0018920.1"/>
    </source>
</evidence>